<dbReference type="InterPro" id="IPR029044">
    <property type="entry name" value="Nucleotide-diphossugar_trans"/>
</dbReference>
<gene>
    <name evidence="2" type="ORF">C1876_11900</name>
    <name evidence="3" type="ORF">DMP09_05725</name>
</gene>
<dbReference type="InterPro" id="IPR001173">
    <property type="entry name" value="Glyco_trans_2-like"/>
</dbReference>
<reference evidence="2 4" key="1">
    <citation type="journal article" date="2018" name="Elife">
        <title>Discovery and characterization of a prevalent human gut bacterial enzyme sufficient for the inactivation of a family of plant toxins.</title>
        <authorList>
            <person name="Koppel N."/>
            <person name="Bisanz J.E."/>
            <person name="Pandelia M.E."/>
            <person name="Turnbaugh P.J."/>
            <person name="Balskus E.P."/>
        </authorList>
    </citation>
    <scope>NUCLEOTIDE SEQUENCE [LARGE SCALE GENOMIC DNA]</scope>
    <source>
        <strain evidence="2 4">DSM 16107</strain>
    </source>
</reference>
<dbReference type="Proteomes" id="UP000270112">
    <property type="component" value="Unassembled WGS sequence"/>
</dbReference>
<protein>
    <recommendedName>
        <fullName evidence="1">Glycosyltransferase 2-like domain-containing protein</fullName>
    </recommendedName>
</protein>
<evidence type="ECO:0000313" key="4">
    <source>
        <dbReference type="Proteomes" id="UP000253817"/>
    </source>
</evidence>
<dbReference type="Proteomes" id="UP000253817">
    <property type="component" value="Unassembled WGS sequence"/>
</dbReference>
<dbReference type="PANTHER" id="PTHR43179:SF7">
    <property type="entry name" value="RHAMNOSYLTRANSFERASE WBBL"/>
    <property type="match status" value="1"/>
</dbReference>
<comment type="caution">
    <text evidence="3">The sequence shown here is derived from an EMBL/GenBank/DDBJ whole genome shotgun (WGS) entry which is preliminary data.</text>
</comment>
<dbReference type="EMBL" id="PPTT01000021">
    <property type="protein sequence ID" value="RDB67793.1"/>
    <property type="molecule type" value="Genomic_DNA"/>
</dbReference>
<evidence type="ECO:0000313" key="3">
    <source>
        <dbReference type="EMBL" id="RNM42241.1"/>
    </source>
</evidence>
<dbReference type="Pfam" id="PF00535">
    <property type="entry name" value="Glycos_transf_2"/>
    <property type="match status" value="1"/>
</dbReference>
<dbReference type="EMBL" id="QICC01000016">
    <property type="protein sequence ID" value="RNM42241.1"/>
    <property type="molecule type" value="Genomic_DNA"/>
</dbReference>
<organism evidence="3 5">
    <name type="scientific">Eggerthella sinensis</name>
    <dbReference type="NCBI Taxonomy" id="242230"/>
    <lineage>
        <taxon>Bacteria</taxon>
        <taxon>Bacillati</taxon>
        <taxon>Actinomycetota</taxon>
        <taxon>Coriobacteriia</taxon>
        <taxon>Eggerthellales</taxon>
        <taxon>Eggerthellaceae</taxon>
        <taxon>Eggerthella</taxon>
    </lineage>
</organism>
<accession>A0A3N0IZ32</accession>
<dbReference type="Gene3D" id="3.90.550.10">
    <property type="entry name" value="Spore Coat Polysaccharide Biosynthesis Protein SpsA, Chain A"/>
    <property type="match status" value="1"/>
</dbReference>
<reference evidence="5" key="2">
    <citation type="submission" date="2018-05" db="EMBL/GenBank/DDBJ databases">
        <title>Genome Sequencing of selected type strains of the family Eggerthellaceae.</title>
        <authorList>
            <person name="Danylec N."/>
            <person name="Stoll D.A."/>
            <person name="Doetsch A."/>
            <person name="Huch M."/>
        </authorList>
    </citation>
    <scope>NUCLEOTIDE SEQUENCE [LARGE SCALE GENOMIC DNA]</scope>
    <source>
        <strain evidence="5">DSM 16107</strain>
    </source>
</reference>
<dbReference type="PANTHER" id="PTHR43179">
    <property type="entry name" value="RHAMNOSYLTRANSFERASE WBBL"/>
    <property type="match status" value="1"/>
</dbReference>
<dbReference type="AlphaFoldDB" id="A0A3N0IZ32"/>
<keyword evidence="4" id="KW-1185">Reference proteome</keyword>
<proteinExistence type="predicted"/>
<name>A0A3N0IZ32_9ACTN</name>
<evidence type="ECO:0000259" key="1">
    <source>
        <dbReference type="Pfam" id="PF00535"/>
    </source>
</evidence>
<feature type="domain" description="Glycosyltransferase 2-like" evidence="1">
    <location>
        <begin position="21"/>
        <end position="209"/>
    </location>
</feature>
<dbReference type="SUPFAM" id="SSF53448">
    <property type="entry name" value="Nucleotide-diphospho-sugar transferases"/>
    <property type="match status" value="1"/>
</dbReference>
<reference evidence="3" key="3">
    <citation type="journal article" date="2019" name="Microbiol. Resour. Announc.">
        <title>Draft Genome Sequences of Type Strains of Gordonibacter faecihominis, Paraeggerthella hongkongensis, Parvibacter caecicola,Slackia equolifaciens, Slackia faecicanis, and Slackia isoflavoniconvertens.</title>
        <authorList>
            <person name="Danylec N."/>
            <person name="Stoll D.A."/>
            <person name="Dotsch A."/>
            <person name="Huch M."/>
        </authorList>
    </citation>
    <scope>NUCLEOTIDE SEQUENCE</scope>
    <source>
        <strain evidence="3">DSM 16107</strain>
    </source>
</reference>
<sequence length="328" mass="36599">MVRARVLCREGCEIVKRVGAVVLNYNCSSLTKRCCEALLDIRGGHQGIEIVVVDNCSADSDLRNLRGVTSSIGVTLLESKSNGGYSAGNNIGIKHLLKMGCDFVLVVNPDVIISPTAVGKLVSAFEQDEDALFAGPRIVGADGSIDRRAQIFRRWGYYATFFSKYPLSKIKLTGLDSRYYRTSRDFSVDTPVFTVSGCCVLFKASFFRDCGFLDEAYFMYNEEVTWGLKAQACRQGGHGLYVASAEAIHDHPKSSGVASPFTVTQRMKSNLIYCEKYLRCSRIQKLLLLSYYRLSYCYLSRSNDSFIDHRSAFIAAQRESMSYCEVDE</sequence>
<evidence type="ECO:0000313" key="5">
    <source>
        <dbReference type="Proteomes" id="UP000270112"/>
    </source>
</evidence>
<evidence type="ECO:0000313" key="2">
    <source>
        <dbReference type="EMBL" id="RDB67793.1"/>
    </source>
</evidence>